<dbReference type="InterPro" id="IPR014718">
    <property type="entry name" value="GH-type_carb-bd"/>
</dbReference>
<dbReference type="PANTHER" id="PTHR10091:SF6">
    <property type="entry name" value="1-EPIMERASE, PUTATIVE (AFU_ORTHOLOGUE AFUA_3G13240)-RELATED"/>
    <property type="match status" value="1"/>
</dbReference>
<evidence type="ECO:0000256" key="4">
    <source>
        <dbReference type="SAM" id="SignalP"/>
    </source>
</evidence>
<dbReference type="SUPFAM" id="SSF74650">
    <property type="entry name" value="Galactose mutarotase-like"/>
    <property type="match status" value="1"/>
</dbReference>
<dbReference type="InterPro" id="IPR008183">
    <property type="entry name" value="Aldose_1/G6P_1-epimerase"/>
</dbReference>
<keyword evidence="2" id="KW-0413">Isomerase</keyword>
<sequence>MARHHLAVLFACLVSQTLAKYDWHAPPPAGTNDAPIPVGPDGKYTIVSEGIRAQFIPYGASITNLFINDTHNVERDIVLGFDNATAYTLDTSHPHLGGVPGRYANRIKNSTFTIDGVTSKVIPNENNGADTLHGGPDGWDYRNFTVVKHTRSTITFKIDDPDGKEGFPGAVTSYIHYGLSPYRWHFYMNATATKVTPVMLSSHTYWNLDGFQNPSTNLALNHSLLLPFSGQRVDVDGILIPTGNIIPNKIGSVNDFWTKSKQLGADLTKKEAQGNCGTGCTGYDTCYLVNREQFGPNYFAPLTDGGAWWEGDPVATVRSDFSGIQLDIFSDQDAFQVYSCNGQNSTMPLKKTQGFFGANATFPRVVPQYGCFVMEVEDWIDGINNPEWGRDAKQIIGPKTLPYELEAIYSFSIANKKQ</sequence>
<proteinExistence type="inferred from homology"/>
<dbReference type="CDD" id="cd09019">
    <property type="entry name" value="galactose_mutarotase_like"/>
    <property type="match status" value="1"/>
</dbReference>
<keyword evidence="3" id="KW-0119">Carbohydrate metabolism</keyword>
<feature type="signal peptide" evidence="4">
    <location>
        <begin position="1"/>
        <end position="19"/>
    </location>
</feature>
<accession>A0A6A6UVE0</accession>
<feature type="chain" id="PRO_5025545477" evidence="4">
    <location>
        <begin position="20"/>
        <end position="418"/>
    </location>
</feature>
<dbReference type="GO" id="GO:0004034">
    <property type="term" value="F:aldose 1-epimerase activity"/>
    <property type="evidence" value="ECO:0007669"/>
    <property type="project" value="TreeGrafter"/>
</dbReference>
<dbReference type="OrthoDB" id="274691at2759"/>
<dbReference type="GO" id="GO:0033499">
    <property type="term" value="P:galactose catabolic process via UDP-galactose, Leloir pathway"/>
    <property type="evidence" value="ECO:0007669"/>
    <property type="project" value="TreeGrafter"/>
</dbReference>
<dbReference type="Gene3D" id="2.70.98.10">
    <property type="match status" value="1"/>
</dbReference>
<dbReference type="GO" id="GO:0030246">
    <property type="term" value="F:carbohydrate binding"/>
    <property type="evidence" value="ECO:0007669"/>
    <property type="project" value="InterPro"/>
</dbReference>
<evidence type="ECO:0000256" key="2">
    <source>
        <dbReference type="ARBA" id="ARBA00023235"/>
    </source>
</evidence>
<dbReference type="InterPro" id="IPR011013">
    <property type="entry name" value="Gal_mutarotase_sf_dom"/>
</dbReference>
<dbReference type="EMBL" id="MU004230">
    <property type="protein sequence ID" value="KAF2675048.1"/>
    <property type="molecule type" value="Genomic_DNA"/>
</dbReference>
<reference evidence="5" key="1">
    <citation type="journal article" date="2020" name="Stud. Mycol.">
        <title>101 Dothideomycetes genomes: a test case for predicting lifestyles and emergence of pathogens.</title>
        <authorList>
            <person name="Haridas S."/>
            <person name="Albert R."/>
            <person name="Binder M."/>
            <person name="Bloem J."/>
            <person name="Labutti K."/>
            <person name="Salamov A."/>
            <person name="Andreopoulos B."/>
            <person name="Baker S."/>
            <person name="Barry K."/>
            <person name="Bills G."/>
            <person name="Bluhm B."/>
            <person name="Cannon C."/>
            <person name="Castanera R."/>
            <person name="Culley D."/>
            <person name="Daum C."/>
            <person name="Ezra D."/>
            <person name="Gonzalez J."/>
            <person name="Henrissat B."/>
            <person name="Kuo A."/>
            <person name="Liang C."/>
            <person name="Lipzen A."/>
            <person name="Lutzoni F."/>
            <person name="Magnuson J."/>
            <person name="Mondo S."/>
            <person name="Nolan M."/>
            <person name="Ohm R."/>
            <person name="Pangilinan J."/>
            <person name="Park H.-J."/>
            <person name="Ramirez L."/>
            <person name="Alfaro M."/>
            <person name="Sun H."/>
            <person name="Tritt A."/>
            <person name="Yoshinaga Y."/>
            <person name="Zwiers L.-H."/>
            <person name="Turgeon B."/>
            <person name="Goodwin S."/>
            <person name="Spatafora J."/>
            <person name="Crous P."/>
            <person name="Grigoriev I."/>
        </authorList>
    </citation>
    <scope>NUCLEOTIDE SEQUENCE</scope>
    <source>
        <strain evidence="5">CBS 115976</strain>
    </source>
</reference>
<evidence type="ECO:0000256" key="1">
    <source>
        <dbReference type="ARBA" id="ARBA00006206"/>
    </source>
</evidence>
<protein>
    <submittedName>
        <fullName evidence="5">Galactose mutarotase-like protein</fullName>
    </submittedName>
</protein>
<evidence type="ECO:0000313" key="6">
    <source>
        <dbReference type="Proteomes" id="UP000799302"/>
    </source>
</evidence>
<dbReference type="GO" id="GO:0006006">
    <property type="term" value="P:glucose metabolic process"/>
    <property type="evidence" value="ECO:0007669"/>
    <property type="project" value="TreeGrafter"/>
</dbReference>
<name>A0A6A6UVE0_9PEZI</name>
<dbReference type="Proteomes" id="UP000799302">
    <property type="component" value="Unassembled WGS sequence"/>
</dbReference>
<keyword evidence="4" id="KW-0732">Signal</keyword>
<dbReference type="InterPro" id="IPR047215">
    <property type="entry name" value="Galactose_mutarotase-like"/>
</dbReference>
<evidence type="ECO:0000313" key="5">
    <source>
        <dbReference type="EMBL" id="KAF2675048.1"/>
    </source>
</evidence>
<dbReference type="Pfam" id="PF01263">
    <property type="entry name" value="Aldose_epim"/>
    <property type="match status" value="1"/>
</dbReference>
<gene>
    <name evidence="5" type="ORF">BT63DRAFT_409164</name>
</gene>
<organism evidence="5 6">
    <name type="scientific">Microthyrium microscopicum</name>
    <dbReference type="NCBI Taxonomy" id="703497"/>
    <lineage>
        <taxon>Eukaryota</taxon>
        <taxon>Fungi</taxon>
        <taxon>Dikarya</taxon>
        <taxon>Ascomycota</taxon>
        <taxon>Pezizomycotina</taxon>
        <taxon>Dothideomycetes</taxon>
        <taxon>Dothideomycetes incertae sedis</taxon>
        <taxon>Microthyriales</taxon>
        <taxon>Microthyriaceae</taxon>
        <taxon>Microthyrium</taxon>
    </lineage>
</organism>
<dbReference type="AlphaFoldDB" id="A0A6A6UVE0"/>
<evidence type="ECO:0000256" key="3">
    <source>
        <dbReference type="ARBA" id="ARBA00023277"/>
    </source>
</evidence>
<dbReference type="PANTHER" id="PTHR10091">
    <property type="entry name" value="ALDOSE-1-EPIMERASE"/>
    <property type="match status" value="1"/>
</dbReference>
<dbReference type="FunFam" id="2.70.98.10:FF:000014">
    <property type="entry name" value="Aldose 1-epimerase, putative"/>
    <property type="match status" value="1"/>
</dbReference>
<keyword evidence="6" id="KW-1185">Reference proteome</keyword>
<comment type="similarity">
    <text evidence="1">Belongs to the aldose epimerase family.</text>
</comment>